<dbReference type="Proteomes" id="UP000031553">
    <property type="component" value="Unassembled WGS sequence"/>
</dbReference>
<dbReference type="AlphaFoldDB" id="A0A0N0MF97"/>
<dbReference type="InterPro" id="IPR015330">
    <property type="entry name" value="DNA_primase/pol_bifunc_N"/>
</dbReference>
<dbReference type="SUPFAM" id="SSF56747">
    <property type="entry name" value="Prim-pol domain"/>
    <property type="match status" value="1"/>
</dbReference>
<sequence>MHIIPPDLLRVARMGWHVLPVRAGSRAACFRGAVDHATTCPDTIARWAARWPGCGWRVVCGPSGLFALDVDRPGTHAADGVAALSALVRRHGPLPPRPMTRTGGSGGAVLFFRHDGEPLRGQAGYPAPGLDPHRGRQAVTIPPGTHPATGGAYTWRVPPWEVPPPPIPHWLARLLAPAPHPAATPARRMVADRAPGVLMRALHAVCDAPPGMANTTLNARAYALGRWCGAGMMDPAQARDTLLHAARRRQIPMSEARATIRSGLNAGLRNPRPQGRARP</sequence>
<proteinExistence type="predicted"/>
<evidence type="ECO:0000313" key="3">
    <source>
        <dbReference type="Proteomes" id="UP000031553"/>
    </source>
</evidence>
<feature type="domain" description="DNA primase/polymerase bifunctional N-terminal" evidence="1">
    <location>
        <begin position="8"/>
        <end position="171"/>
    </location>
</feature>
<protein>
    <submittedName>
        <fullName evidence="2">DNA recombinase</fullName>
    </submittedName>
</protein>
<comment type="caution">
    <text evidence="2">The sequence shown here is derived from an EMBL/GenBank/DDBJ whole genome shotgun (WGS) entry which is preliminary data.</text>
</comment>
<dbReference type="SMART" id="SM00943">
    <property type="entry name" value="Prim-Pol"/>
    <property type="match status" value="1"/>
</dbReference>
<accession>A0A0N0MF97</accession>
<reference evidence="2 3" key="1">
    <citation type="submission" date="2015-07" db="EMBL/GenBank/DDBJ databases">
        <title>Draft Genome Sequence of Komagataeibacter intermedius Strain AF2, Isolated from Kombucha Tea.</title>
        <authorList>
            <person name="Santos R.A."/>
            <person name="Berretta A.A."/>
            <person name="Barud H.S."/>
            <person name="Ribeiro S.J."/>
            <person name="Gonzalez-Garcia L.N."/>
            <person name="Zucchi T.D."/>
            <person name="Goldman G.H."/>
            <person name="Riano-Pachon D.M."/>
        </authorList>
    </citation>
    <scope>NUCLEOTIDE SEQUENCE [LARGE SCALE GENOMIC DNA]</scope>
    <source>
        <strain evidence="2 3">AF2</strain>
    </source>
</reference>
<evidence type="ECO:0000259" key="1">
    <source>
        <dbReference type="SMART" id="SM00943"/>
    </source>
</evidence>
<organism evidence="2 3">
    <name type="scientific">Komagataeibacter intermedius AF2</name>
    <dbReference type="NCBI Taxonomy" id="1458464"/>
    <lineage>
        <taxon>Bacteria</taxon>
        <taxon>Pseudomonadati</taxon>
        <taxon>Pseudomonadota</taxon>
        <taxon>Alphaproteobacteria</taxon>
        <taxon>Acetobacterales</taxon>
        <taxon>Acetobacteraceae</taxon>
        <taxon>Komagataeibacter</taxon>
    </lineage>
</organism>
<evidence type="ECO:0000313" key="2">
    <source>
        <dbReference type="EMBL" id="KPH87303.1"/>
    </source>
</evidence>
<dbReference type="EMBL" id="JUFX02000124">
    <property type="protein sequence ID" value="KPH87303.1"/>
    <property type="molecule type" value="Genomic_DNA"/>
</dbReference>
<dbReference type="OrthoDB" id="123525at2"/>
<dbReference type="Pfam" id="PF09250">
    <property type="entry name" value="Prim-Pol"/>
    <property type="match status" value="1"/>
</dbReference>
<dbReference type="CDD" id="cd04859">
    <property type="entry name" value="Prim_Pol"/>
    <property type="match status" value="1"/>
</dbReference>
<gene>
    <name evidence="2" type="ORF">GLUCOINTEAF2_0202140</name>
</gene>
<name>A0A0N0MF97_9PROT</name>